<reference evidence="10" key="1">
    <citation type="journal article" date="2020" name="Stud. Mycol.">
        <title>101 Dothideomycetes genomes: a test case for predicting lifestyles and emergence of pathogens.</title>
        <authorList>
            <person name="Haridas S."/>
            <person name="Albert R."/>
            <person name="Binder M."/>
            <person name="Bloem J."/>
            <person name="Labutti K."/>
            <person name="Salamov A."/>
            <person name="Andreopoulos B."/>
            <person name="Baker S."/>
            <person name="Barry K."/>
            <person name="Bills G."/>
            <person name="Bluhm B."/>
            <person name="Cannon C."/>
            <person name="Castanera R."/>
            <person name="Culley D."/>
            <person name="Daum C."/>
            <person name="Ezra D."/>
            <person name="Gonzalez J."/>
            <person name="Henrissat B."/>
            <person name="Kuo A."/>
            <person name="Liang C."/>
            <person name="Lipzen A."/>
            <person name="Lutzoni F."/>
            <person name="Magnuson J."/>
            <person name="Mondo S."/>
            <person name="Nolan M."/>
            <person name="Ohm R."/>
            <person name="Pangilinan J."/>
            <person name="Park H.-J."/>
            <person name="Ramirez L."/>
            <person name="Alfaro M."/>
            <person name="Sun H."/>
            <person name="Tritt A."/>
            <person name="Yoshinaga Y."/>
            <person name="Zwiers L.-H."/>
            <person name="Turgeon B."/>
            <person name="Goodwin S."/>
            <person name="Spatafora J."/>
            <person name="Crous P."/>
            <person name="Grigoriev I."/>
        </authorList>
    </citation>
    <scope>NUCLEOTIDE SEQUENCE</scope>
    <source>
        <strain evidence="10">SCOH1-5</strain>
    </source>
</reference>
<evidence type="ECO:0000313" key="10">
    <source>
        <dbReference type="EMBL" id="KAF2217014.1"/>
    </source>
</evidence>
<dbReference type="EC" id="2.3.2.31" evidence="2"/>
<evidence type="ECO:0000256" key="1">
    <source>
        <dbReference type="ARBA" id="ARBA00001798"/>
    </source>
</evidence>
<evidence type="ECO:0000256" key="3">
    <source>
        <dbReference type="ARBA" id="ARBA00022679"/>
    </source>
</evidence>
<dbReference type="SUPFAM" id="SSF57850">
    <property type="entry name" value="RING/U-box"/>
    <property type="match status" value="2"/>
</dbReference>
<evidence type="ECO:0000256" key="6">
    <source>
        <dbReference type="ARBA" id="ARBA00022771"/>
    </source>
</evidence>
<dbReference type="OrthoDB" id="1431934at2759"/>
<protein>
    <recommendedName>
        <fullName evidence="2">RBR-type E3 ubiquitin transferase</fullName>
        <ecNumber evidence="2">2.3.2.31</ecNumber>
    </recommendedName>
</protein>
<gene>
    <name evidence="10" type="ORF">CERZMDRAFT_93075</name>
</gene>
<dbReference type="EMBL" id="ML992663">
    <property type="protein sequence ID" value="KAF2217014.1"/>
    <property type="molecule type" value="Genomic_DNA"/>
</dbReference>
<evidence type="ECO:0000256" key="8">
    <source>
        <dbReference type="ARBA" id="ARBA00022833"/>
    </source>
</evidence>
<sequence>MARPAAPTRLKRSLSLTTPTQSATDVTQVNFGIDIKQESSESAEPTTKRPRRKYEECTMCCEELYCSRFPRVPHVNATENCKACFTCWGRHFKQELEVNDWDKLGCLQCGTILTTEEYNRIARSIKDSKQTNAILQRKATESYLRQDLGDGECFVTCPSSTCKEGVIMADGHIFTCPTCKARYCFSCNAPMHEDMSCEEFLSKRKREDEKAEEETLASKTLEKHSKECPKCKARLQKNGGCDHFTCKLCKHEFCWLCLAPYQGPDGISGARGNSAHDESCRYHSRRLPSYAAPPRPTVPRPTSSRNSFLHAHRRLGDGLFITCPADVDAASRTSSCGQELPQSGCALNASRS</sequence>
<dbReference type="Proteomes" id="UP000799539">
    <property type="component" value="Unassembled WGS sequence"/>
</dbReference>
<evidence type="ECO:0000313" key="11">
    <source>
        <dbReference type="Proteomes" id="UP000799539"/>
    </source>
</evidence>
<keyword evidence="7" id="KW-0833">Ubl conjugation pathway</keyword>
<dbReference type="AlphaFoldDB" id="A0A6A6FUK4"/>
<dbReference type="PROSITE" id="PS51873">
    <property type="entry name" value="TRIAD"/>
    <property type="match status" value="1"/>
</dbReference>
<evidence type="ECO:0000256" key="5">
    <source>
        <dbReference type="ARBA" id="ARBA00022737"/>
    </source>
</evidence>
<accession>A0A6A6FUK4</accession>
<evidence type="ECO:0000259" key="9">
    <source>
        <dbReference type="PROSITE" id="PS51873"/>
    </source>
</evidence>
<keyword evidence="11" id="KW-1185">Reference proteome</keyword>
<keyword evidence="4" id="KW-0479">Metal-binding</keyword>
<dbReference type="CDD" id="cd20335">
    <property type="entry name" value="BRcat_RBR"/>
    <property type="match status" value="1"/>
</dbReference>
<keyword evidence="5" id="KW-0677">Repeat</keyword>
<keyword evidence="8" id="KW-0862">Zinc</keyword>
<dbReference type="InterPro" id="IPR002867">
    <property type="entry name" value="IBR_dom"/>
</dbReference>
<organism evidence="10 11">
    <name type="scientific">Cercospora zeae-maydis SCOH1-5</name>
    <dbReference type="NCBI Taxonomy" id="717836"/>
    <lineage>
        <taxon>Eukaryota</taxon>
        <taxon>Fungi</taxon>
        <taxon>Dikarya</taxon>
        <taxon>Ascomycota</taxon>
        <taxon>Pezizomycotina</taxon>
        <taxon>Dothideomycetes</taxon>
        <taxon>Dothideomycetidae</taxon>
        <taxon>Mycosphaerellales</taxon>
        <taxon>Mycosphaerellaceae</taxon>
        <taxon>Cercospora</taxon>
    </lineage>
</organism>
<dbReference type="SMART" id="SM00647">
    <property type="entry name" value="IBR"/>
    <property type="match status" value="2"/>
</dbReference>
<dbReference type="Gene3D" id="1.20.120.1750">
    <property type="match status" value="1"/>
</dbReference>
<proteinExistence type="predicted"/>
<dbReference type="Pfam" id="PF01485">
    <property type="entry name" value="IBR"/>
    <property type="match status" value="1"/>
</dbReference>
<dbReference type="GO" id="GO:0008270">
    <property type="term" value="F:zinc ion binding"/>
    <property type="evidence" value="ECO:0007669"/>
    <property type="project" value="UniProtKB-KW"/>
</dbReference>
<evidence type="ECO:0000256" key="4">
    <source>
        <dbReference type="ARBA" id="ARBA00022723"/>
    </source>
</evidence>
<dbReference type="PANTHER" id="PTHR11685">
    <property type="entry name" value="RBR FAMILY RING FINGER AND IBR DOMAIN-CONTAINING"/>
    <property type="match status" value="1"/>
</dbReference>
<name>A0A6A6FUK4_9PEZI</name>
<evidence type="ECO:0000256" key="7">
    <source>
        <dbReference type="ARBA" id="ARBA00022786"/>
    </source>
</evidence>
<evidence type="ECO:0000256" key="2">
    <source>
        <dbReference type="ARBA" id="ARBA00012251"/>
    </source>
</evidence>
<dbReference type="CDD" id="cd20336">
    <property type="entry name" value="Rcat_RBR"/>
    <property type="match status" value="1"/>
</dbReference>
<dbReference type="InterPro" id="IPR031127">
    <property type="entry name" value="E3_UB_ligase_RBR"/>
</dbReference>
<dbReference type="GO" id="GO:0016567">
    <property type="term" value="P:protein ubiquitination"/>
    <property type="evidence" value="ECO:0007669"/>
    <property type="project" value="InterPro"/>
</dbReference>
<dbReference type="PROSITE" id="PS00518">
    <property type="entry name" value="ZF_RING_1"/>
    <property type="match status" value="1"/>
</dbReference>
<keyword evidence="3" id="KW-0808">Transferase</keyword>
<feature type="domain" description="RING-type" evidence="9">
    <location>
        <begin position="53"/>
        <end position="280"/>
    </location>
</feature>
<keyword evidence="6" id="KW-0863">Zinc-finger</keyword>
<comment type="catalytic activity">
    <reaction evidence="1">
        <text>[E2 ubiquitin-conjugating enzyme]-S-ubiquitinyl-L-cysteine + [acceptor protein]-L-lysine = [E2 ubiquitin-conjugating enzyme]-L-cysteine + [acceptor protein]-N(6)-ubiquitinyl-L-lysine.</text>
        <dbReference type="EC" id="2.3.2.31"/>
    </reaction>
</comment>
<dbReference type="GO" id="GO:0061630">
    <property type="term" value="F:ubiquitin protein ligase activity"/>
    <property type="evidence" value="ECO:0007669"/>
    <property type="project" value="UniProtKB-EC"/>
</dbReference>
<dbReference type="InterPro" id="IPR017907">
    <property type="entry name" value="Znf_RING_CS"/>
</dbReference>
<dbReference type="InterPro" id="IPR044066">
    <property type="entry name" value="TRIAD_supradom"/>
</dbReference>
<dbReference type="Pfam" id="PF22191">
    <property type="entry name" value="IBR_1"/>
    <property type="match status" value="1"/>
</dbReference>